<accession>A4N2D2</accession>
<dbReference type="InterPro" id="IPR008948">
    <property type="entry name" value="L-Aspartase-like"/>
</dbReference>
<proteinExistence type="predicted"/>
<dbReference type="AlphaFoldDB" id="A4N2D2"/>
<dbReference type="SUPFAM" id="SSF48557">
    <property type="entry name" value="L-aspartase-like"/>
    <property type="match status" value="1"/>
</dbReference>
<evidence type="ECO:0000313" key="1">
    <source>
        <dbReference type="EMBL" id="EDJ91459.1"/>
    </source>
</evidence>
<dbReference type="EC" id="4.3.1.1" evidence="1"/>
<dbReference type="InterPro" id="IPR024083">
    <property type="entry name" value="Fumarase/histidase_N"/>
</dbReference>
<name>A4N2D2_HAEIF</name>
<dbReference type="GO" id="GO:0008797">
    <property type="term" value="F:aspartate ammonia-lyase activity"/>
    <property type="evidence" value="ECO:0007669"/>
    <property type="project" value="UniProtKB-EC"/>
</dbReference>
<organism evidence="1 2">
    <name type="scientific">Haemophilus influenzae R3021</name>
    <dbReference type="NCBI Taxonomy" id="375432"/>
    <lineage>
        <taxon>Bacteria</taxon>
        <taxon>Pseudomonadati</taxon>
        <taxon>Pseudomonadota</taxon>
        <taxon>Gammaproteobacteria</taxon>
        <taxon>Pasteurellales</taxon>
        <taxon>Pasteurellaceae</taxon>
        <taxon>Haemophilus</taxon>
    </lineage>
</organism>
<dbReference type="PANTHER" id="PTHR42696:SF2">
    <property type="entry name" value="ASPARTATE AMMONIA-LYASE"/>
    <property type="match status" value="1"/>
</dbReference>
<sequence>MTQFRKEVDLLGERDVPAEAYWGIHTLRAVENFNISNVTISDVPEFVRGMVMVKKQRL</sequence>
<dbReference type="PANTHER" id="PTHR42696">
    <property type="entry name" value="ASPARTATE AMMONIA-LYASE"/>
    <property type="match status" value="1"/>
</dbReference>
<dbReference type="Gene3D" id="1.10.275.10">
    <property type="entry name" value="Fumarase/aspartase (N-terminal domain)"/>
    <property type="match status" value="1"/>
</dbReference>
<dbReference type="InterPro" id="IPR051546">
    <property type="entry name" value="Aspartate_Ammonia-Lyase"/>
</dbReference>
<keyword evidence="1" id="KW-0456">Lyase</keyword>
<protein>
    <submittedName>
        <fullName evidence="1">Aspartate ammonia-lyase</fullName>
        <ecNumber evidence="1">4.3.1.1</ecNumber>
    </submittedName>
</protein>
<evidence type="ECO:0000313" key="2">
    <source>
        <dbReference type="Proteomes" id="UP000003798"/>
    </source>
</evidence>
<dbReference type="GO" id="GO:0006531">
    <property type="term" value="P:aspartate metabolic process"/>
    <property type="evidence" value="ECO:0007669"/>
    <property type="project" value="TreeGrafter"/>
</dbReference>
<dbReference type="Proteomes" id="UP000003798">
    <property type="component" value="Unassembled WGS sequence"/>
</dbReference>
<dbReference type="EMBL" id="AAZE01000002">
    <property type="protein sequence ID" value="EDJ91459.1"/>
    <property type="molecule type" value="Genomic_DNA"/>
</dbReference>
<reference evidence="1 2" key="1">
    <citation type="journal article" date="2007" name="Genome Biol.">
        <title>Characterization and modeling of the Haemophilus influenzae core and supragenomes based on the complete genomic sequences of Rd and 12 clinical nontypeable strains.</title>
        <authorList>
            <person name="Hogg J.S."/>
            <person name="Hu F.Z."/>
            <person name="Janto B."/>
            <person name="Boissy R."/>
            <person name="Hayes J."/>
            <person name="Keefe R."/>
            <person name="Post J.C."/>
            <person name="Ehrlich G.D."/>
        </authorList>
    </citation>
    <scope>NUCLEOTIDE SEQUENCE [LARGE SCALE GENOMIC DNA]</scope>
    <source>
        <strain evidence="1 2">R3021</strain>
    </source>
</reference>
<gene>
    <name evidence="1" type="primary">aspA</name>
    <name evidence="1" type="ORF">CGSHi22421_06807</name>
</gene>
<dbReference type="GO" id="GO:0005829">
    <property type="term" value="C:cytosol"/>
    <property type="evidence" value="ECO:0007669"/>
    <property type="project" value="TreeGrafter"/>
</dbReference>